<evidence type="ECO:0000259" key="1">
    <source>
        <dbReference type="PROSITE" id="PS51918"/>
    </source>
</evidence>
<organism evidence="2 3">
    <name type="scientific">Paenibacillus allorhizosphaerae</name>
    <dbReference type="NCBI Taxonomy" id="2849866"/>
    <lineage>
        <taxon>Bacteria</taxon>
        <taxon>Bacillati</taxon>
        <taxon>Bacillota</taxon>
        <taxon>Bacilli</taxon>
        <taxon>Bacillales</taxon>
        <taxon>Paenibacillaceae</taxon>
        <taxon>Paenibacillus</taxon>
    </lineage>
</organism>
<dbReference type="InterPro" id="IPR023995">
    <property type="entry name" value="HemZ"/>
</dbReference>
<feature type="domain" description="Radical SAM core" evidence="1">
    <location>
        <begin position="168"/>
        <end position="408"/>
    </location>
</feature>
<dbReference type="SMART" id="SM00729">
    <property type="entry name" value="Elp3"/>
    <property type="match status" value="1"/>
</dbReference>
<dbReference type="SFLD" id="SFLDF00310">
    <property type="entry name" value="oxygen-independent_coproporphy"/>
    <property type="match status" value="1"/>
</dbReference>
<dbReference type="NCBIfam" id="TIGR03994">
    <property type="entry name" value="rSAM_HemZ"/>
    <property type="match status" value="1"/>
</dbReference>
<dbReference type="Proteomes" id="UP000730618">
    <property type="component" value="Unassembled WGS sequence"/>
</dbReference>
<accession>A0ABM8VRE5</accession>
<dbReference type="Pfam" id="PF04055">
    <property type="entry name" value="Radical_SAM"/>
    <property type="match status" value="1"/>
</dbReference>
<evidence type="ECO:0000313" key="2">
    <source>
        <dbReference type="EMBL" id="CAG7655184.1"/>
    </source>
</evidence>
<keyword evidence="3" id="KW-1185">Reference proteome</keyword>
<dbReference type="EC" id="1.3.99.-" evidence="2"/>
<dbReference type="InterPro" id="IPR007197">
    <property type="entry name" value="rSAM"/>
</dbReference>
<comment type="caution">
    <text evidence="2">The sequence shown here is derived from an EMBL/GenBank/DDBJ whole genome shotgun (WGS) entry which is preliminary data.</text>
</comment>
<dbReference type="SFLD" id="SFLDS00029">
    <property type="entry name" value="Radical_SAM"/>
    <property type="match status" value="1"/>
</dbReference>
<dbReference type="InterPro" id="IPR006638">
    <property type="entry name" value="Elp3/MiaA/NifB-like_rSAM"/>
</dbReference>
<dbReference type="GO" id="GO:0016491">
    <property type="term" value="F:oxidoreductase activity"/>
    <property type="evidence" value="ECO:0007669"/>
    <property type="project" value="UniProtKB-KW"/>
</dbReference>
<dbReference type="SFLD" id="SFLDG01082">
    <property type="entry name" value="B12-binding_domain_containing"/>
    <property type="match status" value="1"/>
</dbReference>
<evidence type="ECO:0000313" key="3">
    <source>
        <dbReference type="Proteomes" id="UP000730618"/>
    </source>
</evidence>
<dbReference type="CDD" id="cd01335">
    <property type="entry name" value="Radical_SAM"/>
    <property type="match status" value="1"/>
</dbReference>
<proteinExistence type="predicted"/>
<sequence length="512" mass="58602">MKIQFERVGFGEQATEMFHIGKLFFEDVEAVYEPADDARLHIKVTVTADEAMRTITAEVLLTDRDTGAVHKSRHERAIGARDEGHKRAVKRSVGYGLLQVLREYTGIEQAWGTLTGVRPTKLMHNLMMKHGMEHCKQVLRDEYLVTEPKVELLSGIAERQLKVIPDLFRLDREVSIYIGIPFCPTKCAYCTFPAYDIRGNNGSVEAFLEGLHYEIREMGRWMREADVTITTIYWGGGTPTSITADQMDALFNTMQEAFPAMEGVRELTVEAGRPDTITEDKINVMKKWKVDRISINPQSFTQATLDTIGRHHTVTETLDKFKLSREMGMNNINMDLIIGLPNEGMTELQRTLDQTAELLPESLTVHTLSFKRASRMTKNKDDYEVAERDEITDMIRTTAEWTERHGYVPYYMYRQKNILGNQENVGYSLVGYESLYNILMMEERQTIIGLGCGAVSKVLFPKVEHEDGYEQRIERFPNPKEPAVYNKAYKEYIVKKISLLDEAYGRVTTGQS</sequence>
<dbReference type="PANTHER" id="PTHR13932:SF1">
    <property type="entry name" value="OXYGEN-INDEPENDENT COPROPORPHYRINOGEN-III OXIDASE-LIKE PROTEIN HEMZ"/>
    <property type="match status" value="1"/>
</dbReference>
<name>A0ABM8VRE5_9BACL</name>
<dbReference type="RefSeq" id="WP_218102234.1">
    <property type="nucleotide sequence ID" value="NZ_CAJVCE010000025.1"/>
</dbReference>
<protein>
    <submittedName>
        <fullName evidence="2">Oxygen-independent coproporphyrinogen-III oxidase-like protein HemZ</fullName>
        <ecNumber evidence="2">1.3.99.-</ecNumber>
    </submittedName>
</protein>
<reference evidence="2 3" key="1">
    <citation type="submission" date="2021-06" db="EMBL/GenBank/DDBJ databases">
        <authorList>
            <person name="Criscuolo A."/>
        </authorList>
    </citation>
    <scope>NUCLEOTIDE SEQUENCE [LARGE SCALE GENOMIC DNA]</scope>
    <source>
        <strain evidence="3">CIP 111802</strain>
    </source>
</reference>
<gene>
    <name evidence="2" type="primary">hemZ</name>
    <name evidence="2" type="ORF">PAECIP111802_06035</name>
</gene>
<dbReference type="PROSITE" id="PS51918">
    <property type="entry name" value="RADICAL_SAM"/>
    <property type="match status" value="1"/>
</dbReference>
<dbReference type="SFLD" id="SFLDG01065">
    <property type="entry name" value="anaerobic_coproporphyrinogen-I"/>
    <property type="match status" value="1"/>
</dbReference>
<dbReference type="InterPro" id="IPR034505">
    <property type="entry name" value="Coproporphyrinogen-III_oxidase"/>
</dbReference>
<dbReference type="NCBIfam" id="NF006061">
    <property type="entry name" value="PRK08207.1-4"/>
    <property type="match status" value="1"/>
</dbReference>
<dbReference type="EMBL" id="CAJVCE010000025">
    <property type="protein sequence ID" value="CAG7655184.1"/>
    <property type="molecule type" value="Genomic_DNA"/>
</dbReference>
<keyword evidence="2" id="KW-0560">Oxidoreductase</keyword>
<dbReference type="PANTHER" id="PTHR13932">
    <property type="entry name" value="COPROPORPHYRINIGEN III OXIDASE"/>
    <property type="match status" value="1"/>
</dbReference>